<organism evidence="1 2">
    <name type="scientific">Actinacidiphila rubida</name>
    <dbReference type="NCBI Taxonomy" id="310780"/>
    <lineage>
        <taxon>Bacteria</taxon>
        <taxon>Bacillati</taxon>
        <taxon>Actinomycetota</taxon>
        <taxon>Actinomycetes</taxon>
        <taxon>Kitasatosporales</taxon>
        <taxon>Streptomycetaceae</taxon>
        <taxon>Actinacidiphila</taxon>
    </lineage>
</organism>
<gene>
    <name evidence="1" type="ORF">SAMN05216267_1002135</name>
</gene>
<proteinExistence type="predicted"/>
<evidence type="ECO:0000313" key="2">
    <source>
        <dbReference type="Proteomes" id="UP000181951"/>
    </source>
</evidence>
<dbReference type="STRING" id="310780.SAMN05216267_1002135"/>
<accession>A0A1H8ECR2</accession>
<evidence type="ECO:0000313" key="1">
    <source>
        <dbReference type="EMBL" id="SEN17285.1"/>
    </source>
</evidence>
<dbReference type="OrthoDB" id="3394546at2"/>
<name>A0A1H8ECR2_9ACTN</name>
<reference evidence="1 2" key="1">
    <citation type="submission" date="2016-10" db="EMBL/GenBank/DDBJ databases">
        <authorList>
            <person name="de Groot N.N."/>
        </authorList>
    </citation>
    <scope>NUCLEOTIDE SEQUENCE [LARGE SCALE GENOMIC DNA]</scope>
    <source>
        <strain evidence="1 2">CGMCC 4.2026</strain>
    </source>
</reference>
<dbReference type="RefSeq" id="WP_069463006.1">
    <property type="nucleotide sequence ID" value="NZ_FODD01000002.1"/>
</dbReference>
<dbReference type="AlphaFoldDB" id="A0A1H8ECR2"/>
<dbReference type="EMBL" id="FODD01000002">
    <property type="protein sequence ID" value="SEN17285.1"/>
    <property type="molecule type" value="Genomic_DNA"/>
</dbReference>
<keyword evidence="2" id="KW-1185">Reference proteome</keyword>
<sequence length="98" mass="11050">MNPTMQLKQGDTVLGALIIDDGDMPWWHGHFQPAPDFEPLRPAFDAWFQAVEDGDESAMDSAYRSLEALGLVIIAAGDSEPIAEFMLHVNDNRFRLRY</sequence>
<dbReference type="Proteomes" id="UP000181951">
    <property type="component" value="Unassembled WGS sequence"/>
</dbReference>
<protein>
    <submittedName>
        <fullName evidence="1">Uncharacterized protein</fullName>
    </submittedName>
</protein>